<dbReference type="AlphaFoldDB" id="A0A7Z7IHM0"/>
<protein>
    <submittedName>
        <fullName evidence="1">Uncharacterized protein</fullName>
    </submittedName>
</protein>
<dbReference type="EMBL" id="OCTY01000002">
    <property type="protein sequence ID" value="SOJ52685.1"/>
    <property type="molecule type" value="Genomic_DNA"/>
</dbReference>
<accession>A0A7Z7IHM0</accession>
<organism evidence="1 2">
    <name type="scientific">Mycobacterium simulans</name>
    <dbReference type="NCBI Taxonomy" id="627089"/>
    <lineage>
        <taxon>Bacteria</taxon>
        <taxon>Bacillati</taxon>
        <taxon>Actinomycetota</taxon>
        <taxon>Actinomycetes</taxon>
        <taxon>Mycobacteriales</taxon>
        <taxon>Mycobacteriaceae</taxon>
        <taxon>Mycobacterium</taxon>
    </lineage>
</organism>
<gene>
    <name evidence="1" type="ORF">MSIMFB_00196</name>
</gene>
<sequence length="62" mass="7191">MTTMTMNFIAAHRVIRVRNGRESMLQRIRRRLTDKLRVSLDMTAQDRADRYVAMTPIAVLAA</sequence>
<evidence type="ECO:0000313" key="1">
    <source>
        <dbReference type="EMBL" id="SOJ52685.1"/>
    </source>
</evidence>
<comment type="caution">
    <text evidence="1">The sequence shown here is derived from an EMBL/GenBank/DDBJ whole genome shotgun (WGS) entry which is preliminary data.</text>
</comment>
<name>A0A7Z7IHM0_9MYCO</name>
<dbReference type="RefSeq" id="WP_186241082.1">
    <property type="nucleotide sequence ID" value="NZ_OCTY01000002.1"/>
</dbReference>
<keyword evidence="2" id="KW-1185">Reference proteome</keyword>
<evidence type="ECO:0000313" key="2">
    <source>
        <dbReference type="Proteomes" id="UP000554965"/>
    </source>
</evidence>
<dbReference type="Proteomes" id="UP000554965">
    <property type="component" value="Unassembled WGS sequence"/>
</dbReference>
<proteinExistence type="predicted"/>
<reference evidence="1 2" key="1">
    <citation type="submission" date="2017-10" db="EMBL/GenBank/DDBJ databases">
        <authorList>
            <consortium name="Urmite Genomes"/>
        </authorList>
    </citation>
    <scope>NUCLEOTIDE SEQUENCE [LARGE SCALE GENOMIC DNA]</scope>
    <source>
        <strain evidence="1 2">FB-527</strain>
    </source>
</reference>